<dbReference type="Pfam" id="PF01264">
    <property type="entry name" value="Chorismate_synt"/>
    <property type="match status" value="2"/>
</dbReference>
<dbReference type="GO" id="GO:0004107">
    <property type="term" value="F:chorismate synthase activity"/>
    <property type="evidence" value="ECO:0007669"/>
    <property type="project" value="UniProtKB-EC"/>
</dbReference>
<dbReference type="SUPFAM" id="SSF103263">
    <property type="entry name" value="Chorismate synthase, AroC"/>
    <property type="match status" value="2"/>
</dbReference>
<dbReference type="GeneID" id="24415614"/>
<accession>E3QW71</accession>
<feature type="region of interest" description="Disordered" evidence="7">
    <location>
        <begin position="100"/>
        <end position="122"/>
    </location>
</feature>
<dbReference type="HOGENOM" id="CLU_1427881_0_0_1"/>
<dbReference type="eggNOG" id="KOG4492">
    <property type="taxonomic scope" value="Eukaryota"/>
</dbReference>
<evidence type="ECO:0000256" key="3">
    <source>
        <dbReference type="ARBA" id="ARBA00013036"/>
    </source>
</evidence>
<evidence type="ECO:0000256" key="7">
    <source>
        <dbReference type="SAM" id="MobiDB-lite"/>
    </source>
</evidence>
<protein>
    <recommendedName>
        <fullName evidence="3">chorismate synthase</fullName>
        <ecNumber evidence="3">4.2.3.5</ecNumber>
    </recommendedName>
</protein>
<dbReference type="InterPro" id="IPR020541">
    <property type="entry name" value="Chorismate_synthase_CS"/>
</dbReference>
<feature type="region of interest" description="Disordered" evidence="7">
    <location>
        <begin position="47"/>
        <end position="66"/>
    </location>
</feature>
<feature type="compositionally biased region" description="Low complexity" evidence="7">
    <location>
        <begin position="1"/>
        <end position="13"/>
    </location>
</feature>
<sequence length="190" mass="19818">MRRLLRLNSSSSSRGHDGLTQLPPLRSYGESHGKSVGVIVDGFPPSMSLTESGIQPDQSSIITPRNRKDRVVIQGGTEFGITFGTPIGLLTNYSGSIQAASPTTRPSTSASPSSQPAVAIGKNQTTATYDGSEEGVLAAKGRHGSCVVPRAISIVEATAAVVLLGATMAQHARQVTKSLLPPIKRENSKA</sequence>
<dbReference type="PANTHER" id="PTHR21085">
    <property type="entry name" value="CHORISMATE SYNTHASE"/>
    <property type="match status" value="1"/>
</dbReference>
<dbReference type="OrthoDB" id="1721239at2759"/>
<dbReference type="GO" id="GO:0008652">
    <property type="term" value="P:amino acid biosynthetic process"/>
    <property type="evidence" value="ECO:0007669"/>
    <property type="project" value="UniProtKB-KW"/>
</dbReference>
<evidence type="ECO:0000256" key="5">
    <source>
        <dbReference type="ARBA" id="ARBA00023141"/>
    </source>
</evidence>
<evidence type="ECO:0000256" key="4">
    <source>
        <dbReference type="ARBA" id="ARBA00022605"/>
    </source>
</evidence>
<comment type="pathway">
    <text evidence="1">Metabolic intermediate biosynthesis; chorismate biosynthesis; chorismate from D-erythrose 4-phosphate and phosphoenolpyruvate: step 7/7.</text>
</comment>
<dbReference type="Gene3D" id="3.60.150.10">
    <property type="entry name" value="Chorismate synthase AroC"/>
    <property type="match status" value="2"/>
</dbReference>
<dbReference type="GO" id="GO:0009073">
    <property type="term" value="P:aromatic amino acid family biosynthetic process"/>
    <property type="evidence" value="ECO:0007669"/>
    <property type="project" value="UniProtKB-KW"/>
</dbReference>
<evidence type="ECO:0000256" key="2">
    <source>
        <dbReference type="ARBA" id="ARBA00008014"/>
    </source>
</evidence>
<evidence type="ECO:0000313" key="9">
    <source>
        <dbReference type="Proteomes" id="UP000008782"/>
    </source>
</evidence>
<dbReference type="EC" id="4.2.3.5" evidence="3"/>
<keyword evidence="5" id="KW-0057">Aromatic amino acid biosynthesis</keyword>
<dbReference type="PANTHER" id="PTHR21085:SF0">
    <property type="entry name" value="CHORISMATE SYNTHASE"/>
    <property type="match status" value="1"/>
</dbReference>
<dbReference type="VEuPathDB" id="FungiDB:GLRG_10249"/>
<dbReference type="RefSeq" id="XP_008099125.1">
    <property type="nucleotide sequence ID" value="XM_008100934.1"/>
</dbReference>
<proteinExistence type="inferred from homology"/>
<dbReference type="Proteomes" id="UP000008782">
    <property type="component" value="Unassembled WGS sequence"/>
</dbReference>
<dbReference type="AlphaFoldDB" id="E3QW71"/>
<dbReference type="STRING" id="645133.E3QW71"/>
<evidence type="ECO:0000256" key="1">
    <source>
        <dbReference type="ARBA" id="ARBA00005044"/>
    </source>
</evidence>
<evidence type="ECO:0000256" key="6">
    <source>
        <dbReference type="ARBA" id="ARBA00023239"/>
    </source>
</evidence>
<reference evidence="9" key="1">
    <citation type="journal article" date="2012" name="Nat. Genet.">
        <title>Lifestyle transitions in plant pathogenic Colletotrichum fungi deciphered by genome and transcriptome analyses.</title>
        <authorList>
            <person name="O'Connell R.J."/>
            <person name="Thon M.R."/>
            <person name="Hacquard S."/>
            <person name="Amyotte S.G."/>
            <person name="Kleemann J."/>
            <person name="Torres M.F."/>
            <person name="Damm U."/>
            <person name="Buiate E.A."/>
            <person name="Epstein L."/>
            <person name="Alkan N."/>
            <person name="Altmueller J."/>
            <person name="Alvarado-Balderrama L."/>
            <person name="Bauser C.A."/>
            <person name="Becker C."/>
            <person name="Birren B.W."/>
            <person name="Chen Z."/>
            <person name="Choi J."/>
            <person name="Crouch J.A."/>
            <person name="Duvick J.P."/>
            <person name="Farman M.A."/>
            <person name="Gan P."/>
            <person name="Heiman D."/>
            <person name="Henrissat B."/>
            <person name="Howard R.J."/>
            <person name="Kabbage M."/>
            <person name="Koch C."/>
            <person name="Kracher B."/>
            <person name="Kubo Y."/>
            <person name="Law A.D."/>
            <person name="Lebrun M.-H."/>
            <person name="Lee Y.-H."/>
            <person name="Miyara I."/>
            <person name="Moore N."/>
            <person name="Neumann U."/>
            <person name="Nordstroem K."/>
            <person name="Panaccione D.G."/>
            <person name="Panstruga R."/>
            <person name="Place M."/>
            <person name="Proctor R.H."/>
            <person name="Prusky D."/>
            <person name="Rech G."/>
            <person name="Reinhardt R."/>
            <person name="Rollins J.A."/>
            <person name="Rounsley S."/>
            <person name="Schardl C.L."/>
            <person name="Schwartz D.C."/>
            <person name="Shenoy N."/>
            <person name="Shirasu K."/>
            <person name="Sikhakolli U.R."/>
            <person name="Stueber K."/>
            <person name="Sukno S.A."/>
            <person name="Sweigard J.A."/>
            <person name="Takano Y."/>
            <person name="Takahara H."/>
            <person name="Trail F."/>
            <person name="van der Does H.C."/>
            <person name="Voll L.M."/>
            <person name="Will I."/>
            <person name="Young S."/>
            <person name="Zeng Q."/>
            <person name="Zhang J."/>
            <person name="Zhou S."/>
            <person name="Dickman M.B."/>
            <person name="Schulze-Lefert P."/>
            <person name="Ver Loren van Themaat E."/>
            <person name="Ma L.-J."/>
            <person name="Vaillancourt L.J."/>
        </authorList>
    </citation>
    <scope>NUCLEOTIDE SEQUENCE [LARGE SCALE GENOMIC DNA]</scope>
    <source>
        <strain evidence="9">M1.001 / M2 / FGSC 10212</strain>
    </source>
</reference>
<comment type="similarity">
    <text evidence="2">Belongs to the chorismate synthase family.</text>
</comment>
<dbReference type="GO" id="GO:0010181">
    <property type="term" value="F:FMN binding"/>
    <property type="evidence" value="ECO:0007669"/>
    <property type="project" value="TreeGrafter"/>
</dbReference>
<keyword evidence="4" id="KW-0028">Amino-acid biosynthesis</keyword>
<dbReference type="EMBL" id="GG697388">
    <property type="protein sequence ID" value="EFQ35105.1"/>
    <property type="molecule type" value="Genomic_DNA"/>
</dbReference>
<feature type="region of interest" description="Disordered" evidence="7">
    <location>
        <begin position="1"/>
        <end position="28"/>
    </location>
</feature>
<dbReference type="PROSITE" id="PS00787">
    <property type="entry name" value="CHORISMATE_SYNTHASE_1"/>
    <property type="match status" value="1"/>
</dbReference>
<feature type="compositionally biased region" description="Polar residues" evidence="7">
    <location>
        <begin position="47"/>
        <end position="63"/>
    </location>
</feature>
<dbReference type="InterPro" id="IPR000453">
    <property type="entry name" value="Chorismate_synth"/>
</dbReference>
<feature type="compositionally biased region" description="Low complexity" evidence="7">
    <location>
        <begin position="100"/>
        <end position="114"/>
    </location>
</feature>
<dbReference type="InterPro" id="IPR035904">
    <property type="entry name" value="Chorismate_synth_AroC_sf"/>
</dbReference>
<dbReference type="GO" id="GO:0009423">
    <property type="term" value="P:chorismate biosynthetic process"/>
    <property type="evidence" value="ECO:0007669"/>
    <property type="project" value="UniProtKB-UniPathway"/>
</dbReference>
<gene>
    <name evidence="8" type="ORF">GLRG_10249</name>
</gene>
<evidence type="ECO:0000313" key="8">
    <source>
        <dbReference type="EMBL" id="EFQ35105.1"/>
    </source>
</evidence>
<keyword evidence="6" id="KW-0456">Lyase</keyword>
<name>E3QW71_COLGM</name>
<keyword evidence="9" id="KW-1185">Reference proteome</keyword>
<organism evidence="9">
    <name type="scientific">Colletotrichum graminicola (strain M1.001 / M2 / FGSC 10212)</name>
    <name type="common">Maize anthracnose fungus</name>
    <name type="synonym">Glomerella graminicola</name>
    <dbReference type="NCBI Taxonomy" id="645133"/>
    <lineage>
        <taxon>Eukaryota</taxon>
        <taxon>Fungi</taxon>
        <taxon>Dikarya</taxon>
        <taxon>Ascomycota</taxon>
        <taxon>Pezizomycotina</taxon>
        <taxon>Sordariomycetes</taxon>
        <taxon>Hypocreomycetidae</taxon>
        <taxon>Glomerellales</taxon>
        <taxon>Glomerellaceae</taxon>
        <taxon>Colletotrichum</taxon>
        <taxon>Colletotrichum graminicola species complex</taxon>
    </lineage>
</organism>
<dbReference type="GO" id="GO:0005829">
    <property type="term" value="C:cytosol"/>
    <property type="evidence" value="ECO:0007669"/>
    <property type="project" value="TreeGrafter"/>
</dbReference>
<dbReference type="UniPathway" id="UPA00053">
    <property type="reaction ID" value="UER00090"/>
</dbReference>